<dbReference type="Proteomes" id="UP000297703">
    <property type="component" value="Unassembled WGS sequence"/>
</dbReference>
<feature type="domain" description="PLAT" evidence="2">
    <location>
        <begin position="70"/>
        <end position="117"/>
    </location>
</feature>
<name>A0A4D9DEY1_9SAUR</name>
<proteinExistence type="predicted"/>
<gene>
    <name evidence="3" type="ORF">DR999_PMT22423</name>
</gene>
<protein>
    <submittedName>
        <fullName evidence="3">Methionine aminopeptidase</fullName>
    </submittedName>
</protein>
<dbReference type="InterPro" id="IPR001024">
    <property type="entry name" value="PLAT/LH2_dom"/>
</dbReference>
<dbReference type="Pfam" id="PF01477">
    <property type="entry name" value="PLAT"/>
    <property type="match status" value="1"/>
</dbReference>
<evidence type="ECO:0000313" key="4">
    <source>
        <dbReference type="Proteomes" id="UP000297703"/>
    </source>
</evidence>
<dbReference type="AlphaFoldDB" id="A0A4D9DEY1"/>
<reference evidence="3 4" key="2">
    <citation type="submission" date="2019-04" db="EMBL/GenBank/DDBJ databases">
        <title>The genome sequence of big-headed turtle.</title>
        <authorList>
            <person name="Gong S."/>
        </authorList>
    </citation>
    <scope>NUCLEOTIDE SEQUENCE [LARGE SCALE GENOMIC DNA]</scope>
    <source>
        <strain evidence="3">DO16091913</strain>
        <tissue evidence="3">Muscle</tissue>
    </source>
</reference>
<keyword evidence="3" id="KW-0645">Protease</keyword>
<keyword evidence="1" id="KW-0812">Transmembrane</keyword>
<keyword evidence="4" id="KW-1185">Reference proteome</keyword>
<dbReference type="EMBL" id="QXTE01001103">
    <property type="protein sequence ID" value="TFJ95860.1"/>
    <property type="molecule type" value="Genomic_DNA"/>
</dbReference>
<dbReference type="InterPro" id="IPR036392">
    <property type="entry name" value="PLAT/LH2_dom_sf"/>
</dbReference>
<evidence type="ECO:0000313" key="3">
    <source>
        <dbReference type="EMBL" id="TFJ95860.1"/>
    </source>
</evidence>
<keyword evidence="3" id="KW-0031">Aminopeptidase</keyword>
<accession>A0A4D9DEY1</accession>
<keyword evidence="1" id="KW-0472">Membrane</keyword>
<dbReference type="STRING" id="55544.A0A4D9DEY1"/>
<reference evidence="3 4" key="1">
    <citation type="submission" date="2019-04" db="EMBL/GenBank/DDBJ databases">
        <title>Draft genome of the big-headed turtle Platysternon megacephalum.</title>
        <authorList>
            <person name="Gong S."/>
        </authorList>
    </citation>
    <scope>NUCLEOTIDE SEQUENCE [LARGE SCALE GENOMIC DNA]</scope>
    <source>
        <strain evidence="3">DO16091913</strain>
        <tissue evidence="3">Muscle</tissue>
    </source>
</reference>
<evidence type="ECO:0000259" key="2">
    <source>
        <dbReference type="Pfam" id="PF01477"/>
    </source>
</evidence>
<dbReference type="SUPFAM" id="SSF49723">
    <property type="entry name" value="Lipase/lipooxygenase domain (PLAT/LH2 domain)"/>
    <property type="match status" value="1"/>
</dbReference>
<keyword evidence="3" id="KW-0378">Hydrolase</keyword>
<dbReference type="Gene3D" id="2.60.60.20">
    <property type="entry name" value="PLAT/LH2 domain"/>
    <property type="match status" value="1"/>
</dbReference>
<keyword evidence="1" id="KW-1133">Transmembrane helix</keyword>
<evidence type="ECO:0000256" key="1">
    <source>
        <dbReference type="SAM" id="Phobius"/>
    </source>
</evidence>
<comment type="caution">
    <text evidence="3">The sequence shown here is derived from an EMBL/GenBank/DDBJ whole genome shotgun (WGS) entry which is preliminary data.</text>
</comment>
<dbReference type="OrthoDB" id="407298at2759"/>
<organism evidence="3 4">
    <name type="scientific">Platysternon megacephalum</name>
    <name type="common">big-headed turtle</name>
    <dbReference type="NCBI Taxonomy" id="55544"/>
    <lineage>
        <taxon>Eukaryota</taxon>
        <taxon>Metazoa</taxon>
        <taxon>Chordata</taxon>
        <taxon>Craniata</taxon>
        <taxon>Vertebrata</taxon>
        <taxon>Euteleostomi</taxon>
        <taxon>Archelosauria</taxon>
        <taxon>Testudinata</taxon>
        <taxon>Testudines</taxon>
        <taxon>Cryptodira</taxon>
        <taxon>Durocryptodira</taxon>
        <taxon>Testudinoidea</taxon>
        <taxon>Platysternidae</taxon>
        <taxon>Platysternon</taxon>
    </lineage>
</organism>
<dbReference type="GO" id="GO:0004177">
    <property type="term" value="F:aminopeptidase activity"/>
    <property type="evidence" value="ECO:0007669"/>
    <property type="project" value="UniProtKB-KW"/>
</dbReference>
<sequence>MNQSIIKSPTQKLHPFHISRISVHGLFLDILLPIHLLICNLKITLHFFPFANKRFHLELGCFLCVQPVTDHFSSPQIDSYDVTVAEDLGEIQLLKIEKQKYWVHDDWYLRYITVKTPVVTIWNSHVTDGLQRIKRLSSEMEEVSAMRELLTPRWACSGI</sequence>
<feature type="transmembrane region" description="Helical" evidence="1">
    <location>
        <begin position="21"/>
        <end position="38"/>
    </location>
</feature>